<dbReference type="InterPro" id="IPR016130">
    <property type="entry name" value="Tyr_Pase_AS"/>
</dbReference>
<evidence type="ECO:0000256" key="6">
    <source>
        <dbReference type="ARBA" id="ARBA00023018"/>
    </source>
</evidence>
<evidence type="ECO:0000256" key="11">
    <source>
        <dbReference type="ARBA" id="ARBA00034103"/>
    </source>
</evidence>
<feature type="region of interest" description="Disordered" evidence="12">
    <location>
        <begin position="515"/>
        <end position="566"/>
    </location>
</feature>
<protein>
    <submittedName>
        <fullName evidence="17">Receptor-type tyrosine-phosphatase-like N</fullName>
    </submittedName>
</protein>
<organism evidence="17 18">
    <name type="scientific">Labeo rohita</name>
    <name type="common">Indian major carp</name>
    <name type="synonym">Cyprinus rohita</name>
    <dbReference type="NCBI Taxonomy" id="84645"/>
    <lineage>
        <taxon>Eukaryota</taxon>
        <taxon>Metazoa</taxon>
        <taxon>Chordata</taxon>
        <taxon>Craniata</taxon>
        <taxon>Vertebrata</taxon>
        <taxon>Euteleostomi</taxon>
        <taxon>Actinopterygii</taxon>
        <taxon>Neopterygii</taxon>
        <taxon>Teleostei</taxon>
        <taxon>Ostariophysi</taxon>
        <taxon>Cypriniformes</taxon>
        <taxon>Cyprinidae</taxon>
        <taxon>Labeoninae</taxon>
        <taxon>Labeonini</taxon>
        <taxon>Labeo</taxon>
    </lineage>
</organism>
<feature type="domain" description="Tyrosine specific protein phosphatases" evidence="16">
    <location>
        <begin position="769"/>
        <end position="841"/>
    </location>
</feature>
<keyword evidence="19" id="KW-1267">Proteomics identification</keyword>
<comment type="subcellular location">
    <subcellularLocation>
        <location evidence="1">Cytoplasmic vesicle</location>
        <location evidence="1">Secretory vesicle membrane</location>
        <topology evidence="1">Single-pass type I membrane protein</topology>
    </subcellularLocation>
    <subcellularLocation>
        <location evidence="11">Synapse</location>
    </subcellularLocation>
</comment>
<keyword evidence="10" id="KW-0968">Cytoplasmic vesicle</keyword>
<feature type="transmembrane region" description="Helical" evidence="13">
    <location>
        <begin position="456"/>
        <end position="479"/>
    </location>
</feature>
<dbReference type="EMBL" id="QBIY01011906">
    <property type="protein sequence ID" value="RXN28033.1"/>
    <property type="molecule type" value="Genomic_DNA"/>
</dbReference>
<sequence length="860" mass="95567">MMHPRVWRALFLMSVFCQLGMAGKYGCLFEKRLCSREQFCSDGFSWQDEITQRIIAKELSRIPHTRTQKVQNAQPPQPAAKKIYSSSNSEPGPAQSYMDYMVLDPHQSSSLRMQALPMDPYSYLQEDMSHSLHPHTSMGYQRPSPRAGAQQRDRDRQLLEDAVSLYLSSAQPSFRHRGAAALPAAPYYEDLDFPLEYGEDYTLQEQPSSAQRNNKKVPQDYSSLAGLDDDTLAQLANLLNSFGVDPRDLSPQQIKRLTLVLQLLQNMENADQSPGTVTTIVEGSDKVSEKGAKPHLPVLALPSTQTYQRAPTQPPSTPAPATVPKEDSGSTVGPTLSAKDLGLKEKTSNILKSAKDGTSTREEYGYIVTNQSVVGSALTFRIRQNSLNLSAEDVANKAVAEKKFLEGETGLKIIQTGVGEIKFNSALTAAEPVQMLRSEGRGLPQATRVGEGSRGVVLTMVAMACVGTVLLVALAIACLRHHARQLASGKLGLGPEAGAETHFDYQELCRQHMAAKSSFTRPEPGGRRGTDTSRVSSVSSQFSDGPQHSPSSHSSTPSWSEEPAQSNMDISTGHMILAYMEDHLKNKDRLQKEWEALCSYQAEPSSVSIAQSESNMEKNRYPDFVPYDHSRVKLKAEVNPSKEDYINASTIIDHDPRLPAYIATQGPLPHTVADFWQMVWENGCTVIVMMTALVEDGEKQCERYWPDEGSSLYNIYEVNLVSEHIWCKDFLVRSFYLKNVQTQETRTLTQFHLLSWPAQGIPSSTRPLLDFRRKVNKCYRGRSCPIIVHCSDGTGRTGTYILIDMVLNRMAKGVKEIDIAATLEHIRDQRPSMVRTKDQFEFALTAVAEEVNAILKALPQ</sequence>
<dbReference type="InterPro" id="IPR033522">
    <property type="entry name" value="IA-2/IA-2_beta"/>
</dbReference>
<reference evidence="17 18" key="1">
    <citation type="submission" date="2018-03" db="EMBL/GenBank/DDBJ databases">
        <title>Draft genome sequence of Rohu Carp (Labeo rohita).</title>
        <authorList>
            <person name="Das P."/>
            <person name="Kushwaha B."/>
            <person name="Joshi C.G."/>
            <person name="Kumar D."/>
            <person name="Nagpure N.S."/>
            <person name="Sahoo L."/>
            <person name="Das S.P."/>
            <person name="Bit A."/>
            <person name="Patnaik S."/>
            <person name="Meher P.K."/>
            <person name="Jayasankar P."/>
            <person name="Koringa P.G."/>
            <person name="Patel N.V."/>
            <person name="Hinsu A.T."/>
            <person name="Kumar R."/>
            <person name="Pandey M."/>
            <person name="Agarwal S."/>
            <person name="Srivastava S."/>
            <person name="Singh M."/>
            <person name="Iquebal M.A."/>
            <person name="Jaiswal S."/>
            <person name="Angadi U.B."/>
            <person name="Kumar N."/>
            <person name="Raza M."/>
            <person name="Shah T.M."/>
            <person name="Rai A."/>
            <person name="Jena J.K."/>
        </authorList>
    </citation>
    <scope>NUCLEOTIDE SEQUENCE [LARGE SCALE GENOMIC DNA]</scope>
    <source>
        <strain evidence="17">DASCIFA01</strain>
        <tissue evidence="17">Testis</tissue>
    </source>
</reference>
<dbReference type="SMART" id="SM00404">
    <property type="entry name" value="PTPc_motif"/>
    <property type="match status" value="1"/>
</dbReference>
<evidence type="ECO:0000313" key="18">
    <source>
        <dbReference type="Proteomes" id="UP000290572"/>
    </source>
</evidence>
<evidence type="ECO:0000256" key="2">
    <source>
        <dbReference type="ARBA" id="ARBA00022553"/>
    </source>
</evidence>
<keyword evidence="6" id="KW-0770">Synapse</keyword>
<dbReference type="Pfam" id="PF00102">
    <property type="entry name" value="Y_phosphatase"/>
    <property type="match status" value="1"/>
</dbReference>
<evidence type="ECO:0000256" key="12">
    <source>
        <dbReference type="SAM" id="MobiDB-lite"/>
    </source>
</evidence>
<feature type="region of interest" description="Disordered" evidence="12">
    <location>
        <begin position="306"/>
        <end position="337"/>
    </location>
</feature>
<dbReference type="Gene3D" id="3.90.190.10">
    <property type="entry name" value="Protein tyrosine phosphatase superfamily"/>
    <property type="match status" value="1"/>
</dbReference>
<dbReference type="PROSITE" id="PS00383">
    <property type="entry name" value="TYR_PHOSPHATASE_1"/>
    <property type="match status" value="1"/>
</dbReference>
<evidence type="ECO:0000256" key="7">
    <source>
        <dbReference type="ARBA" id="ARBA00023136"/>
    </source>
</evidence>
<proteinExistence type="evidence at protein level"/>
<evidence type="ECO:0000256" key="5">
    <source>
        <dbReference type="ARBA" id="ARBA00022989"/>
    </source>
</evidence>
<dbReference type="GO" id="GO:0045202">
    <property type="term" value="C:synapse"/>
    <property type="evidence" value="ECO:0007669"/>
    <property type="project" value="UniProtKB-SubCell"/>
</dbReference>
<feature type="compositionally biased region" description="Low complexity" evidence="12">
    <location>
        <begin position="532"/>
        <end position="563"/>
    </location>
</feature>
<keyword evidence="5 13" id="KW-1133">Transmembrane helix</keyword>
<evidence type="ECO:0000256" key="14">
    <source>
        <dbReference type="SAM" id="SignalP"/>
    </source>
</evidence>
<dbReference type="InterPro" id="IPR021613">
    <property type="entry name" value="Receptor_IA-2_dom"/>
</dbReference>
<dbReference type="PANTHER" id="PTHR46106:SF1">
    <property type="entry name" value="RECEPTOR-TYPE TYROSINE-PROTEIN PHOSPHATASE-LIKE N"/>
    <property type="match status" value="1"/>
</dbReference>
<dbReference type="GO" id="GO:0004725">
    <property type="term" value="F:protein tyrosine phosphatase activity"/>
    <property type="evidence" value="ECO:0007669"/>
    <property type="project" value="InterPro"/>
</dbReference>
<dbReference type="GO" id="GO:0051046">
    <property type="term" value="P:regulation of secretion"/>
    <property type="evidence" value="ECO:0007669"/>
    <property type="project" value="TreeGrafter"/>
</dbReference>
<gene>
    <name evidence="17" type="ORF">ROHU_019538</name>
</gene>
<evidence type="ECO:0000256" key="9">
    <source>
        <dbReference type="ARBA" id="ARBA00023180"/>
    </source>
</evidence>
<evidence type="ECO:0000256" key="13">
    <source>
        <dbReference type="SAM" id="Phobius"/>
    </source>
</evidence>
<keyword evidence="8 17" id="KW-0675">Receptor</keyword>
<keyword evidence="18" id="KW-1185">Reference proteome</keyword>
<dbReference type="AlphaFoldDB" id="A0A498N744"/>
<evidence type="ECO:0000313" key="17">
    <source>
        <dbReference type="EMBL" id="RXN28033.1"/>
    </source>
</evidence>
<dbReference type="SUPFAM" id="SSF52799">
    <property type="entry name" value="(Phosphotyrosine protein) phosphatases II"/>
    <property type="match status" value="1"/>
</dbReference>
<feature type="signal peptide" evidence="14">
    <location>
        <begin position="1"/>
        <end position="22"/>
    </location>
</feature>
<evidence type="ECO:0000256" key="3">
    <source>
        <dbReference type="ARBA" id="ARBA00022692"/>
    </source>
</evidence>
<feature type="chain" id="PRO_5019816222" evidence="14">
    <location>
        <begin position="23"/>
        <end position="860"/>
    </location>
</feature>
<dbReference type="InterPro" id="IPR003595">
    <property type="entry name" value="Tyr_Pase_cat"/>
</dbReference>
<evidence type="ECO:0007829" key="19">
    <source>
        <dbReference type="PeptideAtlas" id="A0A498N744"/>
    </source>
</evidence>
<dbReference type="Gene3D" id="3.30.70.2470">
    <property type="entry name" value="Protein-tyrosine phosphatase receptor IA-2 ectodomain"/>
    <property type="match status" value="1"/>
</dbReference>
<accession>A0A498N744</accession>
<evidence type="ECO:0000259" key="16">
    <source>
        <dbReference type="PROSITE" id="PS50056"/>
    </source>
</evidence>
<dbReference type="SMART" id="SM00194">
    <property type="entry name" value="PTPc"/>
    <property type="match status" value="1"/>
</dbReference>
<dbReference type="PANTHER" id="PTHR46106">
    <property type="entry name" value="IA-2 PROTEIN TYROSINE PHOSPHATASE, ISOFORM C"/>
    <property type="match status" value="1"/>
</dbReference>
<dbReference type="InterPro" id="IPR038112">
    <property type="entry name" value="Receptor_IA-2_ectodomain_sf"/>
</dbReference>
<evidence type="ECO:0000256" key="10">
    <source>
        <dbReference type="ARBA" id="ARBA00023329"/>
    </source>
</evidence>
<dbReference type="InterPro" id="IPR029021">
    <property type="entry name" value="Prot-tyrosine_phosphatase-like"/>
</dbReference>
<keyword evidence="4 14" id="KW-0732">Signal</keyword>
<dbReference type="STRING" id="84645.A0A498N744"/>
<feature type="domain" description="Tyrosine-protein phosphatase" evidence="15">
    <location>
        <begin position="590"/>
        <end position="850"/>
    </location>
</feature>
<dbReference type="GO" id="GO:0035773">
    <property type="term" value="P:insulin secretion involved in cellular response to glucose stimulus"/>
    <property type="evidence" value="ECO:0007669"/>
    <property type="project" value="TreeGrafter"/>
</dbReference>
<dbReference type="GO" id="GO:0030141">
    <property type="term" value="C:secretory granule"/>
    <property type="evidence" value="ECO:0007669"/>
    <property type="project" value="InterPro"/>
</dbReference>
<evidence type="ECO:0000259" key="15">
    <source>
        <dbReference type="PROSITE" id="PS50055"/>
    </source>
</evidence>
<keyword evidence="7 13" id="KW-0472">Membrane</keyword>
<dbReference type="InterPro" id="IPR000242">
    <property type="entry name" value="PTP_cat"/>
</dbReference>
<name>A0A498N744_LABRO</name>
<dbReference type="Proteomes" id="UP000290572">
    <property type="component" value="Unassembled WGS sequence"/>
</dbReference>
<dbReference type="InterPro" id="IPR000387">
    <property type="entry name" value="Tyr_Pase_dom"/>
</dbReference>
<evidence type="ECO:0000256" key="8">
    <source>
        <dbReference type="ARBA" id="ARBA00023170"/>
    </source>
</evidence>
<keyword evidence="2" id="KW-0597">Phosphoprotein</keyword>
<feature type="region of interest" description="Disordered" evidence="12">
    <location>
        <begin position="131"/>
        <end position="154"/>
    </location>
</feature>
<evidence type="ECO:0000256" key="4">
    <source>
        <dbReference type="ARBA" id="ARBA00022729"/>
    </source>
</evidence>
<dbReference type="Pfam" id="PF11548">
    <property type="entry name" value="Receptor_IA-2"/>
    <property type="match status" value="1"/>
</dbReference>
<keyword evidence="3 13" id="KW-0812">Transmembrane</keyword>
<keyword evidence="9" id="KW-0325">Glycoprotein</keyword>
<dbReference type="PROSITE" id="PS50056">
    <property type="entry name" value="TYR_PHOSPHATASE_2"/>
    <property type="match status" value="1"/>
</dbReference>
<evidence type="ECO:0000256" key="1">
    <source>
        <dbReference type="ARBA" id="ARBA00004212"/>
    </source>
</evidence>
<dbReference type="FunFam" id="3.90.190.10:FF:000017">
    <property type="entry name" value="receptor-type tyrosine-protein phosphatase-like N isoform X2"/>
    <property type="match status" value="1"/>
</dbReference>
<dbReference type="GO" id="GO:0030658">
    <property type="term" value="C:transport vesicle membrane"/>
    <property type="evidence" value="ECO:0007669"/>
    <property type="project" value="UniProtKB-SubCell"/>
</dbReference>
<feature type="region of interest" description="Disordered" evidence="12">
    <location>
        <begin position="62"/>
        <end position="91"/>
    </location>
</feature>
<dbReference type="PROSITE" id="PS50055">
    <property type="entry name" value="TYR_PHOSPHATASE_PTP"/>
    <property type="match status" value="1"/>
</dbReference>
<dbReference type="SMART" id="SM01305">
    <property type="entry name" value="RESP18"/>
    <property type="match status" value="1"/>
</dbReference>
<dbReference type="PRINTS" id="PR00700">
    <property type="entry name" value="PRTYPHPHTASE"/>
</dbReference>
<comment type="caution">
    <text evidence="17">The sequence shown here is derived from an EMBL/GenBank/DDBJ whole genome shotgun (WGS) entry which is preliminary data.</text>
</comment>